<accession>A0A285ISU8</accession>
<dbReference type="AlphaFoldDB" id="A0A285ISU8"/>
<dbReference type="RefSeq" id="WP_097111009.1">
    <property type="nucleotide sequence ID" value="NZ_OBEB01000003.1"/>
</dbReference>
<proteinExistence type="predicted"/>
<dbReference type="Gene3D" id="3.30.70.790">
    <property type="entry name" value="UreE, C-terminal domain"/>
    <property type="match status" value="1"/>
</dbReference>
<dbReference type="Proteomes" id="UP000219353">
    <property type="component" value="Unassembled WGS sequence"/>
</dbReference>
<reference evidence="4" key="1">
    <citation type="submission" date="2017-09" db="EMBL/GenBank/DDBJ databases">
        <authorList>
            <person name="Varghese N."/>
            <person name="Submissions S."/>
        </authorList>
    </citation>
    <scope>NUCLEOTIDE SEQUENCE [LARGE SCALE GENOMIC DNA]</scope>
    <source>
        <strain evidence="4">CGMCC 1.12461</strain>
    </source>
</reference>
<dbReference type="EMBL" id="OBEB01000003">
    <property type="protein sequence ID" value="SNY51054.1"/>
    <property type="molecule type" value="Genomic_DNA"/>
</dbReference>
<feature type="domain" description="DUF2007" evidence="2">
    <location>
        <begin position="1"/>
        <end position="67"/>
    </location>
</feature>
<name>A0A285ISU8_9GAMM</name>
<evidence type="ECO:0000256" key="1">
    <source>
        <dbReference type="SAM" id="MobiDB-lite"/>
    </source>
</evidence>
<dbReference type="SUPFAM" id="SSF54913">
    <property type="entry name" value="GlnB-like"/>
    <property type="match status" value="1"/>
</dbReference>
<keyword evidence="4" id="KW-1185">Reference proteome</keyword>
<dbReference type="InterPro" id="IPR018551">
    <property type="entry name" value="DUF2007"/>
</dbReference>
<protein>
    <submittedName>
        <fullName evidence="3">Putative signal transducing protein</fullName>
    </submittedName>
</protein>
<dbReference type="InterPro" id="IPR011322">
    <property type="entry name" value="N-reg_PII-like_a/b"/>
</dbReference>
<evidence type="ECO:0000313" key="4">
    <source>
        <dbReference type="Proteomes" id="UP000219353"/>
    </source>
</evidence>
<gene>
    <name evidence="3" type="ORF">SAMN06297280_1742</name>
</gene>
<evidence type="ECO:0000313" key="3">
    <source>
        <dbReference type="EMBL" id="SNY51054.1"/>
    </source>
</evidence>
<evidence type="ECO:0000259" key="2">
    <source>
        <dbReference type="Pfam" id="PF09413"/>
    </source>
</evidence>
<dbReference type="OrthoDB" id="9814654at2"/>
<organism evidence="3 4">
    <name type="scientific">Arsukibacterium tuosuense</name>
    <dbReference type="NCBI Taxonomy" id="1323745"/>
    <lineage>
        <taxon>Bacteria</taxon>
        <taxon>Pseudomonadati</taxon>
        <taxon>Pseudomonadota</taxon>
        <taxon>Gammaproteobacteria</taxon>
        <taxon>Chromatiales</taxon>
        <taxon>Chromatiaceae</taxon>
        <taxon>Arsukibacterium</taxon>
    </lineage>
</organism>
<sequence>MKIIFKANDILEAHIVAGMLQSYGIEAHVGGHYLQGAVGDVAPLGIANILVQDEDSEQAEQVIAEYQDNTATSSEPDDPLLASEPAK</sequence>
<dbReference type="Pfam" id="PF09413">
    <property type="entry name" value="DUF2007"/>
    <property type="match status" value="1"/>
</dbReference>
<feature type="region of interest" description="Disordered" evidence="1">
    <location>
        <begin position="67"/>
        <end position="87"/>
    </location>
</feature>